<gene>
    <name evidence="6" type="ORF">PNOK_0427600</name>
</gene>
<dbReference type="SUPFAM" id="SSF48576">
    <property type="entry name" value="Terpenoid synthases"/>
    <property type="match status" value="1"/>
</dbReference>
<keyword evidence="4 5" id="KW-0808">Transferase</keyword>
<organism evidence="6 7">
    <name type="scientific">Pyrrhoderma noxium</name>
    <dbReference type="NCBI Taxonomy" id="2282107"/>
    <lineage>
        <taxon>Eukaryota</taxon>
        <taxon>Fungi</taxon>
        <taxon>Dikarya</taxon>
        <taxon>Basidiomycota</taxon>
        <taxon>Agaricomycotina</taxon>
        <taxon>Agaricomycetes</taxon>
        <taxon>Hymenochaetales</taxon>
        <taxon>Hymenochaetaceae</taxon>
        <taxon>Pyrrhoderma</taxon>
    </lineage>
</organism>
<dbReference type="PROSITE" id="PS01045">
    <property type="entry name" value="SQUALEN_PHYTOEN_SYN_2"/>
    <property type="match status" value="1"/>
</dbReference>
<comment type="similarity">
    <text evidence="2 5">Belongs to the phytoene/squalene synthase family.</text>
</comment>
<name>A0A286UIB0_9AGAM</name>
<dbReference type="GO" id="GO:0051996">
    <property type="term" value="F:squalene synthase [NAD(P)H] activity"/>
    <property type="evidence" value="ECO:0007669"/>
    <property type="project" value="UniProtKB-UniRule"/>
</dbReference>
<dbReference type="STRING" id="2282107.A0A286UIB0"/>
<comment type="cofactor">
    <cofactor evidence="1 5">
        <name>Mg(2+)</name>
        <dbReference type="ChEBI" id="CHEBI:18420"/>
    </cofactor>
</comment>
<feature type="transmembrane region" description="Helical" evidence="5">
    <location>
        <begin position="475"/>
        <end position="498"/>
    </location>
</feature>
<comment type="pathway">
    <text evidence="5">Terpene metabolism; lanosterol biosynthesis; lanosterol from farnesyl diphosphate: step 1/3.</text>
</comment>
<evidence type="ECO:0000256" key="1">
    <source>
        <dbReference type="ARBA" id="ARBA00001946"/>
    </source>
</evidence>
<dbReference type="Proteomes" id="UP000217199">
    <property type="component" value="Unassembled WGS sequence"/>
</dbReference>
<dbReference type="CDD" id="cd00683">
    <property type="entry name" value="Trans_IPPS_HH"/>
    <property type="match status" value="1"/>
</dbReference>
<reference evidence="6 7" key="1">
    <citation type="journal article" date="2017" name="Mol. Ecol.">
        <title>Comparative and population genomic landscape of Phellinus noxius: A hypervariable fungus causing root rot in trees.</title>
        <authorList>
            <person name="Chung C.L."/>
            <person name="Lee T.J."/>
            <person name="Akiba M."/>
            <person name="Lee H.H."/>
            <person name="Kuo T.H."/>
            <person name="Liu D."/>
            <person name="Ke H.M."/>
            <person name="Yokoi T."/>
            <person name="Roa M.B."/>
            <person name="Lu M.J."/>
            <person name="Chang Y.Y."/>
            <person name="Ann P.J."/>
            <person name="Tsai J.N."/>
            <person name="Chen C.Y."/>
            <person name="Tzean S.S."/>
            <person name="Ota Y."/>
            <person name="Hattori T."/>
            <person name="Sahashi N."/>
            <person name="Liou R.F."/>
            <person name="Kikuchi T."/>
            <person name="Tsai I.J."/>
        </authorList>
    </citation>
    <scope>NUCLEOTIDE SEQUENCE [LARGE SCALE GENOMIC DNA]</scope>
    <source>
        <strain evidence="6 7">FFPRI411160</strain>
    </source>
</reference>
<dbReference type="PANTHER" id="PTHR11626">
    <property type="entry name" value="FARNESYL-DIPHOSPHATE FARNESYLTRANSFERASE"/>
    <property type="match status" value="1"/>
</dbReference>
<evidence type="ECO:0000313" key="7">
    <source>
        <dbReference type="Proteomes" id="UP000217199"/>
    </source>
</evidence>
<dbReference type="OrthoDB" id="431150at2759"/>
<comment type="catalytic activity">
    <reaction evidence="5">
        <text>2 (2E,6E)-farnesyl diphosphate + NADPH + H(+) = squalene + 2 diphosphate + NADP(+)</text>
        <dbReference type="Rhea" id="RHEA:32295"/>
        <dbReference type="ChEBI" id="CHEBI:15378"/>
        <dbReference type="ChEBI" id="CHEBI:15440"/>
        <dbReference type="ChEBI" id="CHEBI:33019"/>
        <dbReference type="ChEBI" id="CHEBI:57783"/>
        <dbReference type="ChEBI" id="CHEBI:58349"/>
        <dbReference type="ChEBI" id="CHEBI:175763"/>
        <dbReference type="EC" id="2.5.1.21"/>
    </reaction>
</comment>
<dbReference type="UniPathway" id="UPA00767">
    <property type="reaction ID" value="UER00751"/>
</dbReference>
<dbReference type="NCBIfam" id="TIGR01559">
    <property type="entry name" value="squal_synth"/>
    <property type="match status" value="1"/>
</dbReference>
<dbReference type="PROSITE" id="PS01044">
    <property type="entry name" value="SQUALEN_PHYTOEN_SYN_1"/>
    <property type="match status" value="1"/>
</dbReference>
<protein>
    <recommendedName>
        <fullName evidence="3 5">Squalene synthase</fullName>
        <shortName evidence="5">SQS</shortName>
        <shortName evidence="5">SS</shortName>
        <ecNumber evidence="3 5">2.5.1.21</ecNumber>
    </recommendedName>
</protein>
<keyword evidence="5" id="KW-0812">Transmembrane</keyword>
<dbReference type="PANTHER" id="PTHR11626:SF2">
    <property type="entry name" value="SQUALENE SYNTHASE"/>
    <property type="match status" value="1"/>
</dbReference>
<evidence type="ECO:0000313" key="6">
    <source>
        <dbReference type="EMBL" id="PAV19342.1"/>
    </source>
</evidence>
<dbReference type="InterPro" id="IPR044844">
    <property type="entry name" value="Trans_IPPS_euk-type"/>
</dbReference>
<dbReference type="EMBL" id="NBII01000004">
    <property type="protein sequence ID" value="PAV19342.1"/>
    <property type="molecule type" value="Genomic_DNA"/>
</dbReference>
<proteinExistence type="inferred from homology"/>
<comment type="catalytic activity">
    <reaction evidence="5">
        <text>2 (2E,6E)-farnesyl diphosphate + NADH + H(+) = squalene + 2 diphosphate + NAD(+)</text>
        <dbReference type="Rhea" id="RHEA:32299"/>
        <dbReference type="ChEBI" id="CHEBI:15378"/>
        <dbReference type="ChEBI" id="CHEBI:15440"/>
        <dbReference type="ChEBI" id="CHEBI:33019"/>
        <dbReference type="ChEBI" id="CHEBI:57540"/>
        <dbReference type="ChEBI" id="CHEBI:57945"/>
        <dbReference type="ChEBI" id="CHEBI:175763"/>
        <dbReference type="EC" id="2.5.1.21"/>
    </reaction>
</comment>
<dbReference type="InterPro" id="IPR033904">
    <property type="entry name" value="Trans_IPPS_HH"/>
</dbReference>
<keyword evidence="5" id="KW-0472">Membrane</keyword>
<evidence type="ECO:0000256" key="5">
    <source>
        <dbReference type="RuleBase" id="RU368088"/>
    </source>
</evidence>
<dbReference type="Gene3D" id="1.10.600.10">
    <property type="entry name" value="Farnesyl Diphosphate Synthase"/>
    <property type="match status" value="1"/>
</dbReference>
<dbReference type="EC" id="2.5.1.21" evidence="3 5"/>
<comment type="caution">
    <text evidence="6">The sequence shown here is derived from an EMBL/GenBank/DDBJ whole genome shotgun (WGS) entry which is preliminary data.</text>
</comment>
<evidence type="ECO:0000256" key="3">
    <source>
        <dbReference type="ARBA" id="ARBA00012373"/>
    </source>
</evidence>
<sequence>MGATDLLTLLFTHPNEFRVLAQFWLYHEQKRDITSASELATSGYDRSTMKRCWFFLDKTSRSFSSVIKELDGDLARVICLFYLVLRGLDTIEDDMTILDEVKQPLLRTFHEKCATPGWNFTGNGPREKDRQLLVEFDVVVSELLLLDASYRDVILDICHKMAVGMADYAHKAYKAGKLGLDTVTDFDLYCHYVAGLVGEGLSRLFAASGKEIPWLGDQLALSNAMGLLLQKTNILRDFREDVNDGRLFWPREIWGAYGFSDPQEMWKPENEKRALWALSGMTLDALRHAIDSLDYLTVLKNQTVFNFCAIPQTMAMATLSLCFMNSAVFHRNVKIRKAVAARLIMRSTNPRDVAYIFRDYARVIHAKAVPADPNFLRISVACGKIEQWCEHHYPSFVHFDRTGPTIDQTDLRARIAARETTLAQNVVRRRRLAQLSGSANGLGGVNGGVNGVGGVNGISGVEDETRPVELSKKEIMLYVGGVMALVTALGGLIVWVIIQYFS</sequence>
<dbReference type="InterPro" id="IPR006449">
    <property type="entry name" value="Squal_synth-like"/>
</dbReference>
<dbReference type="AlphaFoldDB" id="A0A286UIB0"/>
<keyword evidence="7" id="KW-1185">Reference proteome</keyword>
<dbReference type="SFLD" id="SFLDG01018">
    <property type="entry name" value="Squalene/Phytoene_Synthase_Lik"/>
    <property type="match status" value="1"/>
</dbReference>
<dbReference type="FunCoup" id="A0A286UIB0">
    <property type="interactions" value="220"/>
</dbReference>
<dbReference type="InParanoid" id="A0A286UIB0"/>
<dbReference type="GO" id="GO:0006696">
    <property type="term" value="P:ergosterol biosynthetic process"/>
    <property type="evidence" value="ECO:0007669"/>
    <property type="project" value="TreeGrafter"/>
</dbReference>
<evidence type="ECO:0000256" key="2">
    <source>
        <dbReference type="ARBA" id="ARBA00006251"/>
    </source>
</evidence>
<dbReference type="SFLD" id="SFLDS00005">
    <property type="entry name" value="Isoprenoid_Synthase_Type_I"/>
    <property type="match status" value="1"/>
</dbReference>
<comment type="function">
    <text evidence="5">Catalyzes the condensation of 2 farnesyl pyrophosphate (FPP) moieties to form squalene.</text>
</comment>
<dbReference type="InterPro" id="IPR019845">
    <property type="entry name" value="Squalene/phytoene_synthase_CS"/>
</dbReference>
<dbReference type="FunFam" id="1.10.600.10:FF:000023">
    <property type="entry name" value="Squalene synthase"/>
    <property type="match status" value="1"/>
</dbReference>
<dbReference type="GO" id="GO:0005789">
    <property type="term" value="C:endoplasmic reticulum membrane"/>
    <property type="evidence" value="ECO:0007669"/>
    <property type="project" value="TreeGrafter"/>
</dbReference>
<dbReference type="GO" id="GO:0045338">
    <property type="term" value="P:farnesyl diphosphate metabolic process"/>
    <property type="evidence" value="ECO:0007669"/>
    <property type="project" value="InterPro"/>
</dbReference>
<dbReference type="InterPro" id="IPR002060">
    <property type="entry name" value="Squ/phyt_synthse"/>
</dbReference>
<evidence type="ECO:0000256" key="4">
    <source>
        <dbReference type="ARBA" id="ARBA00022679"/>
    </source>
</evidence>
<dbReference type="GO" id="GO:0055056">
    <property type="term" value="F:D-glucose transmembrane transporter activity"/>
    <property type="evidence" value="ECO:0007669"/>
    <property type="project" value="UniProtKB-UniRule"/>
</dbReference>
<dbReference type="InterPro" id="IPR008949">
    <property type="entry name" value="Isoprenoid_synthase_dom_sf"/>
</dbReference>
<keyword evidence="5" id="KW-1133">Transmembrane helix</keyword>
<dbReference type="Pfam" id="PF00494">
    <property type="entry name" value="SQS_PSY"/>
    <property type="match status" value="1"/>
</dbReference>
<accession>A0A286UIB0</accession>